<keyword evidence="1" id="KW-0732">Signal</keyword>
<evidence type="ECO:0000313" key="4">
    <source>
        <dbReference type="Proteomes" id="UP000032633"/>
    </source>
</evidence>
<evidence type="ECO:0000313" key="3">
    <source>
        <dbReference type="EMBL" id="AJY74207.1"/>
    </source>
</evidence>
<dbReference type="EMBL" id="CP011058">
    <property type="protein sequence ID" value="AJY74207.1"/>
    <property type="molecule type" value="Genomic_DNA"/>
</dbReference>
<dbReference type="RefSeq" id="WP_045669643.1">
    <property type="nucleotide sequence ID" value="NZ_CP011058.1"/>
</dbReference>
<dbReference type="KEGG" id="pbj:VN24_05995"/>
<sequence length="370" mass="40316">MRTKTNRRPGQISVRLLGLLLLVAFACPFTTFAETQTQTALDVQLIADQDKVAPGGEASFHLLVHNGVGEAVSKASINLFVPLELEVSSAGEAKWLAELRTLQWSVNDIPANGTAAFDFNLKVGADVQAGTSIAISGTAQSDSGVSVTIPAVRLEAGPQTDQPFFKGYPDGKFHPEFNLSRAEAAAVIARIKNLEIKPDPPVQYADVYESHWARDYIVKVTQEGYMQGSGGKFRPDEPITRAEMTALILRLRGIHPVPLPSFGDVDGHWAQDLVGTAKTLGMVDGLTAIAFEPDQFLRRDEAAKLIDIGLSRGPLADGKTEVVQHFPDVDRTHWAFGWIEEASVIAHEGEYAELGKESLIRYLPEQTEEM</sequence>
<dbReference type="PATRIC" id="fig|1126833.4.peg.1303"/>
<dbReference type="InterPro" id="IPR001119">
    <property type="entry name" value="SLH_dom"/>
</dbReference>
<dbReference type="PROSITE" id="PS51257">
    <property type="entry name" value="PROKAR_LIPOPROTEIN"/>
    <property type="match status" value="1"/>
</dbReference>
<dbReference type="Proteomes" id="UP000032633">
    <property type="component" value="Chromosome"/>
</dbReference>
<dbReference type="PROSITE" id="PS51272">
    <property type="entry name" value="SLH"/>
    <property type="match status" value="1"/>
</dbReference>
<feature type="domain" description="SLH" evidence="2">
    <location>
        <begin position="200"/>
        <end position="262"/>
    </location>
</feature>
<evidence type="ECO:0000256" key="1">
    <source>
        <dbReference type="SAM" id="SignalP"/>
    </source>
</evidence>
<evidence type="ECO:0000259" key="2">
    <source>
        <dbReference type="PROSITE" id="PS51272"/>
    </source>
</evidence>
<keyword evidence="4" id="KW-1185">Reference proteome</keyword>
<dbReference type="PANTHER" id="PTHR43308">
    <property type="entry name" value="OUTER MEMBRANE PROTEIN ALPHA-RELATED"/>
    <property type="match status" value="1"/>
</dbReference>
<reference evidence="4" key="2">
    <citation type="submission" date="2015-03" db="EMBL/GenBank/DDBJ databases">
        <title>Genome sequence of Paenibacillus beijingensis strain DSM 24997T.</title>
        <authorList>
            <person name="Kwak Y."/>
            <person name="Shin J.-H."/>
        </authorList>
    </citation>
    <scope>NUCLEOTIDE SEQUENCE [LARGE SCALE GENOMIC DNA]</scope>
    <source>
        <strain evidence="4">DSM 24997</strain>
    </source>
</reference>
<feature type="signal peptide" evidence="1">
    <location>
        <begin position="1"/>
        <end position="33"/>
    </location>
</feature>
<accession>A0A0D5NGX9</accession>
<organism evidence="3 4">
    <name type="scientific">Paenibacillus beijingensis</name>
    <dbReference type="NCBI Taxonomy" id="1126833"/>
    <lineage>
        <taxon>Bacteria</taxon>
        <taxon>Bacillati</taxon>
        <taxon>Bacillota</taxon>
        <taxon>Bacilli</taxon>
        <taxon>Bacillales</taxon>
        <taxon>Paenibacillaceae</taxon>
        <taxon>Paenibacillus</taxon>
    </lineage>
</organism>
<dbReference type="AlphaFoldDB" id="A0A0D5NGX9"/>
<gene>
    <name evidence="3" type="ORF">VN24_05995</name>
</gene>
<dbReference type="Pfam" id="PF00395">
    <property type="entry name" value="SLH"/>
    <property type="match status" value="2"/>
</dbReference>
<feature type="chain" id="PRO_5002296250" description="SLH domain-containing protein" evidence="1">
    <location>
        <begin position="34"/>
        <end position="370"/>
    </location>
</feature>
<reference evidence="3 4" key="1">
    <citation type="journal article" date="2015" name="J. Biotechnol.">
        <title>Complete genome sequence of Paenibacillus beijingensis 7188(T) (=DSM 24997(T)), a novel rhizobacterium from jujube garden soil.</title>
        <authorList>
            <person name="Kwak Y."/>
            <person name="Shin J.H."/>
        </authorList>
    </citation>
    <scope>NUCLEOTIDE SEQUENCE [LARGE SCALE GENOMIC DNA]</scope>
    <source>
        <strain evidence="3 4">DSM 24997</strain>
    </source>
</reference>
<dbReference type="OrthoDB" id="283370at2"/>
<dbReference type="PANTHER" id="PTHR43308:SF5">
    <property type="entry name" value="S-LAYER PROTEIN _ PEPTIDOGLYCAN ENDO-BETA-N-ACETYLGLUCOSAMINIDASE"/>
    <property type="match status" value="1"/>
</dbReference>
<dbReference type="STRING" id="1126833.VN24_05995"/>
<name>A0A0D5NGX9_9BACL</name>
<protein>
    <recommendedName>
        <fullName evidence="2">SLH domain-containing protein</fullName>
    </recommendedName>
</protein>
<dbReference type="HOGENOM" id="CLU_747708_0_0_9"/>
<proteinExistence type="predicted"/>
<dbReference type="InterPro" id="IPR051465">
    <property type="entry name" value="Cell_Envelope_Struct_Comp"/>
</dbReference>